<feature type="domain" description="SSD" evidence="8">
    <location>
        <begin position="235"/>
        <end position="357"/>
    </location>
</feature>
<comment type="caution">
    <text evidence="9">The sequence shown here is derived from an EMBL/GenBank/DDBJ whole genome shotgun (WGS) entry which is preliminary data.</text>
</comment>
<feature type="transmembrane region" description="Helical" evidence="6">
    <location>
        <begin position="719"/>
        <end position="746"/>
    </location>
</feature>
<dbReference type="PANTHER" id="PTHR33406:SF13">
    <property type="entry name" value="MEMBRANE PROTEIN YDFJ"/>
    <property type="match status" value="1"/>
</dbReference>
<feature type="transmembrane region" description="Helical" evidence="6">
    <location>
        <begin position="593"/>
        <end position="612"/>
    </location>
</feature>
<evidence type="ECO:0000259" key="8">
    <source>
        <dbReference type="PROSITE" id="PS50156"/>
    </source>
</evidence>
<dbReference type="InterPro" id="IPR000731">
    <property type="entry name" value="SSD"/>
</dbReference>
<feature type="transmembrane region" description="Helical" evidence="6">
    <location>
        <begin position="304"/>
        <end position="326"/>
    </location>
</feature>
<dbReference type="InterPro" id="IPR050545">
    <property type="entry name" value="Mycobact_MmpL"/>
</dbReference>
<dbReference type="Gene3D" id="1.20.1640.10">
    <property type="entry name" value="Multidrug efflux transporter AcrB transmembrane domain"/>
    <property type="match status" value="2"/>
</dbReference>
<protein>
    <submittedName>
        <fullName evidence="9">MMPL family transporter</fullName>
    </submittedName>
</protein>
<feature type="transmembrane region" description="Helical" evidence="6">
    <location>
        <begin position="647"/>
        <end position="666"/>
    </location>
</feature>
<comment type="subcellular location">
    <subcellularLocation>
        <location evidence="1">Cell membrane</location>
        <topology evidence="1">Multi-pass membrane protein</topology>
    </subcellularLocation>
</comment>
<sequence length="771" mass="86110">MPYKKFCFLVIAFVLAITGFNAYHASQLQFDYDFDHFFPEGDPDLAYYNEYRGQFGNDNDYILLGIDAPGSVFEPTFLARIDTLSQFLKKQRHIVEVVSPTTLKNPVIESFGVFEIPYLHPYEPEKLKTDSALIFQTPGLVNSFFSQDGKSVSIALKTTPNLLKLPADTLMQNVHAEMQRLKLTETHVAGKAVAESIFVDRMQEELAIFMSAAIVLLVVVLWLTFRTWWGVALPLIVVLFAIIWALAIMKFFGASIDLMTVLLPTMMFVVGMSDVMHILTRYVTEIDFGTPKMQAIKITLKESGFASLLTSITTSVGFFSLVTSPIGPISNFGLYTGTSVLLTFVLAYSLLPAMMILLDKPKMHRPSKSGRSWFDILGNLFRKVVLRRRLILYVSAGFVLISVALISRITINSTFLEDLSDDDPVKQDFFYFEEKFAGVRPFEMHLEAAPGKTLYDLETLRETEEIETYLSQTYGLNFMTSPVTVVKALNRSFNGGGNAYFKLPETEKQLQRLTSKLKLLAKKDDLKALIAEDGKSGRLTGKMPDVGSAKAKIMNAELNAFMAKNTDPELLQTRLTGTALLMDKNGEDLTTNMMLGMGTDILIVVLIALGLFRSFRMAIITIIPNLIPILMIGAVMGLFGINMKVSTSIIFTIAFGIAIDDTIHFVSKFKLVTLKEPSVFKAVRYTFKHAGKAIIINSGILVCGFFTLLFSSFDGTFYTGLLIGLTLIFGIAAEIFLLPVLLLYFYKPAKQKKNGMVLKEKTPELQRELVP</sequence>
<evidence type="ECO:0000256" key="5">
    <source>
        <dbReference type="ARBA" id="ARBA00023136"/>
    </source>
</evidence>
<feature type="transmembrane region" description="Helical" evidence="6">
    <location>
        <begin position="619"/>
        <end position="641"/>
    </location>
</feature>
<feature type="transmembrane region" description="Helical" evidence="6">
    <location>
        <begin position="206"/>
        <end position="225"/>
    </location>
</feature>
<evidence type="ECO:0000256" key="2">
    <source>
        <dbReference type="ARBA" id="ARBA00022475"/>
    </source>
</evidence>
<feature type="signal peptide" evidence="7">
    <location>
        <begin position="1"/>
        <end position="25"/>
    </location>
</feature>
<keyword evidence="2" id="KW-1003">Cell membrane</keyword>
<evidence type="ECO:0000256" key="3">
    <source>
        <dbReference type="ARBA" id="ARBA00022692"/>
    </source>
</evidence>
<keyword evidence="3 6" id="KW-0812">Transmembrane</keyword>
<keyword evidence="4 6" id="KW-1133">Transmembrane helix</keyword>
<gene>
    <name evidence="9" type="ORF">I5M27_07890</name>
</gene>
<dbReference type="InterPro" id="IPR004869">
    <property type="entry name" value="MMPL_dom"/>
</dbReference>
<dbReference type="Pfam" id="PF03176">
    <property type="entry name" value="MMPL"/>
    <property type="match status" value="2"/>
</dbReference>
<dbReference type="RefSeq" id="WP_200505655.1">
    <property type="nucleotide sequence ID" value="NZ_JAEHFX010000003.1"/>
</dbReference>
<keyword evidence="7" id="KW-0732">Signal</keyword>
<reference evidence="9 10" key="1">
    <citation type="submission" date="2020-12" db="EMBL/GenBank/DDBJ databases">
        <title>Bacterial novel species Adhaeribacter sp. BT258 isolated from soil.</title>
        <authorList>
            <person name="Jung H.-Y."/>
        </authorList>
    </citation>
    <scope>NUCLEOTIDE SEQUENCE [LARGE SCALE GENOMIC DNA]</scope>
    <source>
        <strain evidence="9 10">BT258</strain>
    </source>
</reference>
<feature type="chain" id="PRO_5046148476" evidence="7">
    <location>
        <begin position="26"/>
        <end position="771"/>
    </location>
</feature>
<evidence type="ECO:0000256" key="1">
    <source>
        <dbReference type="ARBA" id="ARBA00004651"/>
    </source>
</evidence>
<evidence type="ECO:0000313" key="10">
    <source>
        <dbReference type="Proteomes" id="UP000644147"/>
    </source>
</evidence>
<keyword evidence="10" id="KW-1185">Reference proteome</keyword>
<dbReference type="PANTHER" id="PTHR33406">
    <property type="entry name" value="MEMBRANE PROTEIN MJ1562-RELATED"/>
    <property type="match status" value="1"/>
</dbReference>
<dbReference type="Proteomes" id="UP000644147">
    <property type="component" value="Unassembled WGS sequence"/>
</dbReference>
<feature type="transmembrane region" description="Helical" evidence="6">
    <location>
        <begin position="258"/>
        <end position="283"/>
    </location>
</feature>
<keyword evidence="5 6" id="KW-0472">Membrane</keyword>
<evidence type="ECO:0000256" key="7">
    <source>
        <dbReference type="SAM" id="SignalP"/>
    </source>
</evidence>
<feature type="transmembrane region" description="Helical" evidence="6">
    <location>
        <begin position="232"/>
        <end position="252"/>
    </location>
</feature>
<evidence type="ECO:0000256" key="6">
    <source>
        <dbReference type="SAM" id="Phobius"/>
    </source>
</evidence>
<name>A0ABS1C0G8_9BACT</name>
<feature type="transmembrane region" description="Helical" evidence="6">
    <location>
        <begin position="332"/>
        <end position="358"/>
    </location>
</feature>
<dbReference type="PROSITE" id="PS50156">
    <property type="entry name" value="SSD"/>
    <property type="match status" value="1"/>
</dbReference>
<evidence type="ECO:0000313" key="9">
    <source>
        <dbReference type="EMBL" id="MBK0402904.1"/>
    </source>
</evidence>
<feature type="transmembrane region" description="Helical" evidence="6">
    <location>
        <begin position="694"/>
        <end position="713"/>
    </location>
</feature>
<dbReference type="SUPFAM" id="SSF82866">
    <property type="entry name" value="Multidrug efflux transporter AcrB transmembrane domain"/>
    <property type="match status" value="2"/>
</dbReference>
<evidence type="ECO:0000256" key="4">
    <source>
        <dbReference type="ARBA" id="ARBA00022989"/>
    </source>
</evidence>
<feature type="transmembrane region" description="Helical" evidence="6">
    <location>
        <begin position="390"/>
        <end position="411"/>
    </location>
</feature>
<accession>A0ABS1C0G8</accession>
<dbReference type="EMBL" id="JAEHFX010000003">
    <property type="protein sequence ID" value="MBK0402904.1"/>
    <property type="molecule type" value="Genomic_DNA"/>
</dbReference>
<proteinExistence type="predicted"/>
<organism evidence="9 10">
    <name type="scientific">Adhaeribacter terrigena</name>
    <dbReference type="NCBI Taxonomy" id="2793070"/>
    <lineage>
        <taxon>Bacteria</taxon>
        <taxon>Pseudomonadati</taxon>
        <taxon>Bacteroidota</taxon>
        <taxon>Cytophagia</taxon>
        <taxon>Cytophagales</taxon>
        <taxon>Hymenobacteraceae</taxon>
        <taxon>Adhaeribacter</taxon>
    </lineage>
</organism>